<sequence length="73" mass="7653">MSKRSASSVPLSADGAKSRMRVDSPASWSDSSSDPSAETDCDLLTPLPLTYARTAPPSVGPASSVVEDDLIEW</sequence>
<organism evidence="2 3">
    <name type="scientific">Brassica carinata</name>
    <name type="common">Ethiopian mustard</name>
    <name type="synonym">Abyssinian cabbage</name>
    <dbReference type="NCBI Taxonomy" id="52824"/>
    <lineage>
        <taxon>Eukaryota</taxon>
        <taxon>Viridiplantae</taxon>
        <taxon>Streptophyta</taxon>
        <taxon>Embryophyta</taxon>
        <taxon>Tracheophyta</taxon>
        <taxon>Spermatophyta</taxon>
        <taxon>Magnoliopsida</taxon>
        <taxon>eudicotyledons</taxon>
        <taxon>Gunneridae</taxon>
        <taxon>Pentapetalae</taxon>
        <taxon>rosids</taxon>
        <taxon>malvids</taxon>
        <taxon>Brassicales</taxon>
        <taxon>Brassicaceae</taxon>
        <taxon>Brassiceae</taxon>
        <taxon>Brassica</taxon>
    </lineage>
</organism>
<feature type="compositionally biased region" description="Low complexity" evidence="1">
    <location>
        <begin position="23"/>
        <end position="36"/>
    </location>
</feature>
<gene>
    <name evidence="2" type="ORF">Bca52824_017717</name>
</gene>
<feature type="compositionally biased region" description="Polar residues" evidence="1">
    <location>
        <begin position="1"/>
        <end position="10"/>
    </location>
</feature>
<name>A0A8X7VPL0_BRACI</name>
<dbReference type="Proteomes" id="UP000886595">
    <property type="component" value="Unassembled WGS sequence"/>
</dbReference>
<feature type="region of interest" description="Disordered" evidence="1">
    <location>
        <begin position="1"/>
        <end position="41"/>
    </location>
</feature>
<keyword evidence="3" id="KW-1185">Reference proteome</keyword>
<accession>A0A8X7VPL0</accession>
<dbReference type="AlphaFoldDB" id="A0A8X7VPL0"/>
<reference evidence="2 3" key="1">
    <citation type="submission" date="2020-02" db="EMBL/GenBank/DDBJ databases">
        <authorList>
            <person name="Ma Q."/>
            <person name="Huang Y."/>
            <person name="Song X."/>
            <person name="Pei D."/>
        </authorList>
    </citation>
    <scope>NUCLEOTIDE SEQUENCE [LARGE SCALE GENOMIC DNA]</scope>
    <source>
        <strain evidence="2">Sxm20200214</strain>
        <tissue evidence="2">Leaf</tissue>
    </source>
</reference>
<evidence type="ECO:0000256" key="1">
    <source>
        <dbReference type="SAM" id="MobiDB-lite"/>
    </source>
</evidence>
<proteinExistence type="predicted"/>
<evidence type="ECO:0000313" key="3">
    <source>
        <dbReference type="Proteomes" id="UP000886595"/>
    </source>
</evidence>
<comment type="caution">
    <text evidence="2">The sequence shown here is derived from an EMBL/GenBank/DDBJ whole genome shotgun (WGS) entry which is preliminary data.</text>
</comment>
<evidence type="ECO:0000313" key="2">
    <source>
        <dbReference type="EMBL" id="KAG2314595.1"/>
    </source>
</evidence>
<feature type="region of interest" description="Disordered" evidence="1">
    <location>
        <begin position="54"/>
        <end position="73"/>
    </location>
</feature>
<dbReference type="EMBL" id="JAAMPC010000004">
    <property type="protein sequence ID" value="KAG2314595.1"/>
    <property type="molecule type" value="Genomic_DNA"/>
</dbReference>
<protein>
    <submittedName>
        <fullName evidence="2">Uncharacterized protein</fullName>
    </submittedName>
</protein>